<dbReference type="GeneID" id="38471333"/>
<dbReference type="Proteomes" id="UP000282007">
    <property type="component" value="Chromosome"/>
</dbReference>
<reference evidence="2 3" key="1">
    <citation type="journal article" date="2015" name="Stand. Genomic Sci.">
        <title>Genomic Encyclopedia of Bacterial and Archaeal Type Strains, Phase III: the genomes of soil and plant-associated and newly described type strains.</title>
        <authorList>
            <person name="Whitman W.B."/>
            <person name="Woyke T."/>
            <person name="Klenk H.P."/>
            <person name="Zhou Y."/>
            <person name="Lilburn T.G."/>
            <person name="Beck B.J."/>
            <person name="De Vos P."/>
            <person name="Vandamme P."/>
            <person name="Eisen J.A."/>
            <person name="Garrity G."/>
            <person name="Hugenholtz P."/>
            <person name="Kyrpides N.C."/>
        </authorList>
    </citation>
    <scope>NUCLEOTIDE SEQUENCE [LARGE SCALE GENOMIC DNA]</scope>
    <source>
        <strain evidence="2 3">CGMCC 1.10124</strain>
    </source>
</reference>
<dbReference type="AlphaFoldDB" id="A0A3M0DSQ9"/>
<gene>
    <name evidence="2" type="ORF">ATH50_0222</name>
    <name evidence="1" type="ORF">DU502_08565</name>
</gene>
<dbReference type="Proteomes" id="UP000277326">
    <property type="component" value="Unassembled WGS sequence"/>
</dbReference>
<evidence type="ECO:0000313" key="2">
    <source>
        <dbReference type="EMBL" id="RMB25139.1"/>
    </source>
</evidence>
<protein>
    <submittedName>
        <fullName evidence="2">Nitrous oxide reductase accessory protein NosL</fullName>
    </submittedName>
</protein>
<reference evidence="1 4" key="2">
    <citation type="submission" date="2018-07" db="EMBL/GenBank/DDBJ databases">
        <title>Genome sequences of Haloplanus aerogenes JCM 16430T.</title>
        <authorList>
            <person name="Kim Y.B."/>
            <person name="Roh S.W."/>
        </authorList>
    </citation>
    <scope>NUCLEOTIDE SEQUENCE [LARGE SCALE GENOMIC DNA]</scope>
    <source>
        <strain evidence="1 4">JCM 16430</strain>
    </source>
</reference>
<reference evidence="2" key="3">
    <citation type="submission" date="2018-10" db="EMBL/GenBank/DDBJ databases">
        <authorList>
            <person name="Whitman W."/>
            <person name="Huntemann M."/>
            <person name="Clum A."/>
            <person name="Pillay M."/>
            <person name="Palaniappan K."/>
            <person name="Varghese N."/>
            <person name="Mikhailova N."/>
            <person name="Stamatis D."/>
            <person name="Reddy T."/>
            <person name="Daum C."/>
            <person name="Shapiro N."/>
            <person name="Ivanova N."/>
            <person name="Kyrpides N."/>
            <person name="Woyke T."/>
        </authorList>
    </citation>
    <scope>NUCLEOTIDE SEQUENCE</scope>
    <source>
        <strain evidence="2">CGMCC 1.10124</strain>
    </source>
</reference>
<proteinExistence type="predicted"/>
<dbReference type="EMBL" id="CP034145">
    <property type="protein sequence ID" value="AZH25427.1"/>
    <property type="molecule type" value="Genomic_DNA"/>
</dbReference>
<dbReference type="PANTHER" id="PTHR41247">
    <property type="entry name" value="HTH-TYPE TRANSCRIPTIONAL REPRESSOR YCNK"/>
    <property type="match status" value="1"/>
</dbReference>
<sequence length="194" mass="21152">MTRTSLTRRRLVVAAGTLTAALAGCAGGTDDAAEPTSTATPTEQSVALTDPAPIPEDASCAVCNMMPAKFPDYNAQLTVEVGDRAFFCSSGCLAAYYVDPGNFEPSHEGATFAGLWVHDHETKELIDARSAWFVRETNAERVDDPMQRNPLPFAAESDAQAYVAEYDDLSESDILRLTDFDMDLATFYRGRFFE</sequence>
<dbReference type="RefSeq" id="WP_121918966.1">
    <property type="nucleotide sequence ID" value="NZ_CP034145.1"/>
</dbReference>
<dbReference type="OrthoDB" id="241788at2157"/>
<dbReference type="InterPro" id="IPR008719">
    <property type="entry name" value="N2O_reductase_NosL"/>
</dbReference>
<dbReference type="PANTHER" id="PTHR41247:SF1">
    <property type="entry name" value="HTH-TYPE TRANSCRIPTIONAL REPRESSOR YCNK"/>
    <property type="match status" value="1"/>
</dbReference>
<dbReference type="SUPFAM" id="SSF160387">
    <property type="entry name" value="NosL/MerB-like"/>
    <property type="match status" value="1"/>
</dbReference>
<keyword evidence="4" id="KW-1185">Reference proteome</keyword>
<organism evidence="2 3">
    <name type="scientific">Haloplanus aerogenes</name>
    <dbReference type="NCBI Taxonomy" id="660522"/>
    <lineage>
        <taxon>Archaea</taxon>
        <taxon>Methanobacteriati</taxon>
        <taxon>Methanobacteriota</taxon>
        <taxon>Stenosarchaea group</taxon>
        <taxon>Halobacteria</taxon>
        <taxon>Halobacteriales</taxon>
        <taxon>Haloferacaceae</taxon>
        <taxon>Haloplanus</taxon>
    </lineage>
</organism>
<evidence type="ECO:0000313" key="3">
    <source>
        <dbReference type="Proteomes" id="UP000277326"/>
    </source>
</evidence>
<dbReference type="InterPro" id="IPR006311">
    <property type="entry name" value="TAT_signal"/>
</dbReference>
<dbReference type="Pfam" id="PF05573">
    <property type="entry name" value="NosL"/>
    <property type="match status" value="1"/>
</dbReference>
<evidence type="ECO:0000313" key="1">
    <source>
        <dbReference type="EMBL" id="AZH25427.1"/>
    </source>
</evidence>
<dbReference type="PROSITE" id="PS51318">
    <property type="entry name" value="TAT"/>
    <property type="match status" value="1"/>
</dbReference>
<dbReference type="PROSITE" id="PS51257">
    <property type="entry name" value="PROKAR_LIPOPROTEIN"/>
    <property type="match status" value="1"/>
</dbReference>
<accession>A0A3M0DSQ9</accession>
<dbReference type="KEGG" id="haer:DU502_08565"/>
<name>A0A3M0DSQ9_9EURY</name>
<dbReference type="EMBL" id="REFS01000001">
    <property type="protein sequence ID" value="RMB25139.1"/>
    <property type="molecule type" value="Genomic_DNA"/>
</dbReference>
<evidence type="ECO:0000313" key="4">
    <source>
        <dbReference type="Proteomes" id="UP000282007"/>
    </source>
</evidence>